<dbReference type="InterPro" id="IPR036366">
    <property type="entry name" value="PGBDSf"/>
</dbReference>
<dbReference type="InterPro" id="IPR051206">
    <property type="entry name" value="NAMLAA_amidase_2"/>
</dbReference>
<dbReference type="OrthoDB" id="9794842at2"/>
<reference evidence="8" key="1">
    <citation type="submission" date="2018-05" db="EMBL/GenBank/DDBJ databases">
        <title>Zavarzinia sp. HR-AS.</title>
        <authorList>
            <person name="Lee Y."/>
            <person name="Jeon C.O."/>
        </authorList>
    </citation>
    <scope>NUCLEOTIDE SEQUENCE [LARGE SCALE GENOMIC DNA]</scope>
    <source>
        <strain evidence="8">DSM 1231</strain>
    </source>
</reference>
<dbReference type="EC" id="3.5.1.28" evidence="3"/>
<dbReference type="Gene3D" id="3.40.80.10">
    <property type="entry name" value="Peptidoglycan recognition protein-like"/>
    <property type="match status" value="1"/>
</dbReference>
<proteinExistence type="inferred from homology"/>
<dbReference type="InterPro" id="IPR036365">
    <property type="entry name" value="PGBD-like_sf"/>
</dbReference>
<dbReference type="InterPro" id="IPR002477">
    <property type="entry name" value="Peptidoglycan-bd-like"/>
</dbReference>
<dbReference type="CDD" id="cd06583">
    <property type="entry name" value="PGRP"/>
    <property type="match status" value="1"/>
</dbReference>
<dbReference type="Gene3D" id="1.10.101.10">
    <property type="entry name" value="PGBD-like superfamily/PGBD"/>
    <property type="match status" value="1"/>
</dbReference>
<dbReference type="PANTHER" id="PTHR30417">
    <property type="entry name" value="N-ACETYLMURAMOYL-L-ALANINE AMIDASE AMID"/>
    <property type="match status" value="1"/>
</dbReference>
<keyword evidence="5" id="KW-0961">Cell wall biogenesis/degradation</keyword>
<dbReference type="Pfam" id="PF01471">
    <property type="entry name" value="PG_binding_1"/>
    <property type="match status" value="1"/>
</dbReference>
<comment type="catalytic activity">
    <reaction evidence="1">
        <text>Hydrolyzes the link between N-acetylmuramoyl residues and L-amino acid residues in certain cell-wall glycopeptides.</text>
        <dbReference type="EC" id="3.5.1.28"/>
    </reaction>
</comment>
<dbReference type="GO" id="GO:0071555">
    <property type="term" value="P:cell wall organization"/>
    <property type="evidence" value="ECO:0007669"/>
    <property type="project" value="UniProtKB-KW"/>
</dbReference>
<keyword evidence="8" id="KW-1185">Reference proteome</keyword>
<dbReference type="Proteomes" id="UP000246077">
    <property type="component" value="Unassembled WGS sequence"/>
</dbReference>
<dbReference type="SMART" id="SM00644">
    <property type="entry name" value="Ami_2"/>
    <property type="match status" value="1"/>
</dbReference>
<feature type="domain" description="N-acetylmuramoyl-L-alanine amidase" evidence="6">
    <location>
        <begin position="4"/>
        <end position="141"/>
    </location>
</feature>
<evidence type="ECO:0000256" key="5">
    <source>
        <dbReference type="ARBA" id="ARBA00023316"/>
    </source>
</evidence>
<evidence type="ECO:0000256" key="4">
    <source>
        <dbReference type="ARBA" id="ARBA00022801"/>
    </source>
</evidence>
<dbReference type="RefSeq" id="WP_109923172.1">
    <property type="nucleotide sequence ID" value="NZ_QGLF01000007.1"/>
</dbReference>
<dbReference type="SUPFAM" id="SSF47090">
    <property type="entry name" value="PGBD-like"/>
    <property type="match status" value="1"/>
</dbReference>
<comment type="similarity">
    <text evidence="2">Belongs to the N-acetylmuramoyl-L-alanine amidase 2 family.</text>
</comment>
<dbReference type="Pfam" id="PF01510">
    <property type="entry name" value="Amidase_2"/>
    <property type="match status" value="1"/>
</dbReference>
<dbReference type="EMBL" id="QGLF01000007">
    <property type="protein sequence ID" value="PWR18038.1"/>
    <property type="molecule type" value="Genomic_DNA"/>
</dbReference>
<sequence>MIERPSPNFDDRGEAPTILMIHYTGMTSAAAALDRLCDPAAKVSCHYLIDEDGTPYRLVAEDRRAWHAGAGSWRGQGNVNARSIGIELVNPGHDWGYRPFPPAQMAALKALGRAIVERHRIDPFDVIGHSDSAPGRKIDPGELFDWADLAGAGIGFWTAAAVAPPGPALGPGDEGPAVRDLQAALAAFGYGLAVDGVFGAETGAVVAAFQRHWRQDKVDGIADAGTRARLDQLLRYLPLAGRVANR</sequence>
<evidence type="ECO:0000259" key="6">
    <source>
        <dbReference type="SMART" id="SM00644"/>
    </source>
</evidence>
<evidence type="ECO:0000256" key="1">
    <source>
        <dbReference type="ARBA" id="ARBA00001561"/>
    </source>
</evidence>
<dbReference type="GO" id="GO:0009254">
    <property type="term" value="P:peptidoglycan turnover"/>
    <property type="evidence" value="ECO:0007669"/>
    <property type="project" value="TreeGrafter"/>
</dbReference>
<accession>A0A317DTM1</accession>
<dbReference type="GO" id="GO:0008745">
    <property type="term" value="F:N-acetylmuramoyl-L-alanine amidase activity"/>
    <property type="evidence" value="ECO:0007669"/>
    <property type="project" value="UniProtKB-EC"/>
</dbReference>
<dbReference type="GO" id="GO:0019867">
    <property type="term" value="C:outer membrane"/>
    <property type="evidence" value="ECO:0007669"/>
    <property type="project" value="TreeGrafter"/>
</dbReference>
<dbReference type="InterPro" id="IPR002502">
    <property type="entry name" value="Amidase_domain"/>
</dbReference>
<dbReference type="AlphaFoldDB" id="A0A317DTM1"/>
<dbReference type="PANTHER" id="PTHR30417:SF1">
    <property type="entry name" value="N-ACETYLMURAMOYL-L-ALANINE AMIDASE AMID"/>
    <property type="match status" value="1"/>
</dbReference>
<organism evidence="7 8">
    <name type="scientific">Zavarzinia compransoris</name>
    <dbReference type="NCBI Taxonomy" id="1264899"/>
    <lineage>
        <taxon>Bacteria</taxon>
        <taxon>Pseudomonadati</taxon>
        <taxon>Pseudomonadota</taxon>
        <taxon>Alphaproteobacteria</taxon>
        <taxon>Rhodospirillales</taxon>
        <taxon>Zavarziniaceae</taxon>
        <taxon>Zavarzinia</taxon>
    </lineage>
</organism>
<dbReference type="GO" id="GO:0009253">
    <property type="term" value="P:peptidoglycan catabolic process"/>
    <property type="evidence" value="ECO:0007669"/>
    <property type="project" value="InterPro"/>
</dbReference>
<name>A0A317DTM1_9PROT</name>
<keyword evidence="4" id="KW-0378">Hydrolase</keyword>
<evidence type="ECO:0000256" key="3">
    <source>
        <dbReference type="ARBA" id="ARBA00011901"/>
    </source>
</evidence>
<protein>
    <recommendedName>
        <fullName evidence="3">N-acetylmuramoyl-L-alanine amidase</fullName>
        <ecNumber evidence="3">3.5.1.28</ecNumber>
    </recommendedName>
</protein>
<dbReference type="InterPro" id="IPR036505">
    <property type="entry name" value="Amidase/PGRP_sf"/>
</dbReference>
<evidence type="ECO:0000256" key="2">
    <source>
        <dbReference type="ARBA" id="ARBA00007553"/>
    </source>
</evidence>
<evidence type="ECO:0000313" key="8">
    <source>
        <dbReference type="Proteomes" id="UP000246077"/>
    </source>
</evidence>
<dbReference type="SUPFAM" id="SSF55846">
    <property type="entry name" value="N-acetylmuramoyl-L-alanine amidase-like"/>
    <property type="match status" value="1"/>
</dbReference>
<comment type="caution">
    <text evidence="7">The sequence shown here is derived from an EMBL/GenBank/DDBJ whole genome shotgun (WGS) entry which is preliminary data.</text>
</comment>
<evidence type="ECO:0000313" key="7">
    <source>
        <dbReference type="EMBL" id="PWR18038.1"/>
    </source>
</evidence>
<gene>
    <name evidence="7" type="ORF">DKG75_21100</name>
</gene>